<reference evidence="1 2" key="1">
    <citation type="submission" date="2013-04" db="EMBL/GenBank/DDBJ databases">
        <title>The Genome Sequence of Parabacteroides goldsteinii DSM 19448.</title>
        <authorList>
            <consortium name="The Broad Institute Genomics Platform"/>
            <person name="Earl A."/>
            <person name="Ward D."/>
            <person name="Feldgarden M."/>
            <person name="Gevers D."/>
            <person name="Martens E."/>
            <person name="Sakamoto M."/>
            <person name="Benno Y."/>
            <person name="Song Y."/>
            <person name="Liu C."/>
            <person name="Lee J."/>
            <person name="Bolanos M."/>
            <person name="Vaisanen M.L."/>
            <person name="Finegold S.M."/>
            <person name="Walker B."/>
            <person name="Young S."/>
            <person name="Zeng Q."/>
            <person name="Gargeya S."/>
            <person name="Fitzgerald M."/>
            <person name="Haas B."/>
            <person name="Abouelleil A."/>
            <person name="Allen A.W."/>
            <person name="Alvarado L."/>
            <person name="Arachchi H.M."/>
            <person name="Berlin A.M."/>
            <person name="Chapman S.B."/>
            <person name="Gainer-Dewar J."/>
            <person name="Goldberg J."/>
            <person name="Griggs A."/>
            <person name="Gujja S."/>
            <person name="Hansen M."/>
            <person name="Howarth C."/>
            <person name="Imamovic A."/>
            <person name="Ireland A."/>
            <person name="Larimer J."/>
            <person name="McCowan C."/>
            <person name="Murphy C."/>
            <person name="Pearson M."/>
            <person name="Poon T.W."/>
            <person name="Priest M."/>
            <person name="Roberts A."/>
            <person name="Saif S."/>
            <person name="Shea T."/>
            <person name="Sisk P."/>
            <person name="Sykes S."/>
            <person name="Wortman J."/>
            <person name="Nusbaum C."/>
            <person name="Birren B."/>
        </authorList>
    </citation>
    <scope>NUCLEOTIDE SEQUENCE [LARGE SCALE GENOMIC DNA]</scope>
    <source>
        <strain evidence="1 2">DSM 19448</strain>
    </source>
</reference>
<dbReference type="Proteomes" id="UP000033047">
    <property type="component" value="Unassembled WGS sequence"/>
</dbReference>
<dbReference type="RefSeq" id="WP_007658423.1">
    <property type="nucleotide sequence ID" value="NZ_KQ033913.1"/>
</dbReference>
<dbReference type="STRING" id="927665.HMPREF1535_04462"/>
<dbReference type="AlphaFoldDB" id="A0A0F5IQK9"/>
<dbReference type="HOGENOM" id="CLU_2495071_0_0_10"/>
<organism evidence="1 2">
    <name type="scientific">Parabacteroides goldsteinii DSM 19448 = WAL 12034</name>
    <dbReference type="NCBI Taxonomy" id="927665"/>
    <lineage>
        <taxon>Bacteria</taxon>
        <taxon>Pseudomonadati</taxon>
        <taxon>Bacteroidota</taxon>
        <taxon>Bacteroidia</taxon>
        <taxon>Bacteroidales</taxon>
        <taxon>Tannerellaceae</taxon>
        <taxon>Parabacteroides</taxon>
    </lineage>
</organism>
<dbReference type="PATRIC" id="fig|927665.4.peg.4582"/>
<evidence type="ECO:0000313" key="2">
    <source>
        <dbReference type="Proteomes" id="UP000033047"/>
    </source>
</evidence>
<dbReference type="EMBL" id="AQHV01000025">
    <property type="protein sequence ID" value="KKB47605.1"/>
    <property type="molecule type" value="Genomic_DNA"/>
</dbReference>
<proteinExistence type="predicted"/>
<accession>A0A0F5IQK9</accession>
<comment type="caution">
    <text evidence="1">The sequence shown here is derived from an EMBL/GenBank/DDBJ whole genome shotgun (WGS) entry which is preliminary data.</text>
</comment>
<evidence type="ECO:0000313" key="1">
    <source>
        <dbReference type="EMBL" id="KKB47605.1"/>
    </source>
</evidence>
<name>A0A0F5IQK9_9BACT</name>
<sequence length="89" mass="10588">MTAMELQQWKKNFIRNYLDKIDSLEMMDKLEKSTKRILNKKAAVLSPIAFSIEEANKEIDLAEQELSEGKGIKEPEMHQFFEEWRKKLK</sequence>
<gene>
    <name evidence="1" type="ORF">HMPREF1535_04462</name>
</gene>
<protein>
    <submittedName>
        <fullName evidence="1">Uncharacterized protein</fullName>
    </submittedName>
</protein>